<dbReference type="PANTHER" id="PTHR43737">
    <property type="entry name" value="BLL7424 PROTEIN"/>
    <property type="match status" value="1"/>
</dbReference>
<proteinExistence type="predicted"/>
<dbReference type="EMBL" id="CP036433">
    <property type="protein sequence ID" value="QDU94920.1"/>
    <property type="molecule type" value="Genomic_DNA"/>
</dbReference>
<evidence type="ECO:0008006" key="3">
    <source>
        <dbReference type="Google" id="ProtNLM"/>
    </source>
</evidence>
<dbReference type="Pfam" id="PF07394">
    <property type="entry name" value="DUF1501"/>
    <property type="match status" value="1"/>
</dbReference>
<dbReference type="AlphaFoldDB" id="A0A518DSV3"/>
<dbReference type="InterPro" id="IPR017850">
    <property type="entry name" value="Alkaline_phosphatase_core_sf"/>
</dbReference>
<dbReference type="KEGG" id="lcre:Pla8534_27280"/>
<name>A0A518DSV3_9BACT</name>
<reference evidence="1 2" key="1">
    <citation type="submission" date="2019-02" db="EMBL/GenBank/DDBJ databases">
        <title>Deep-cultivation of Planctomycetes and their phenomic and genomic characterization uncovers novel biology.</title>
        <authorList>
            <person name="Wiegand S."/>
            <person name="Jogler M."/>
            <person name="Boedeker C."/>
            <person name="Pinto D."/>
            <person name="Vollmers J."/>
            <person name="Rivas-Marin E."/>
            <person name="Kohn T."/>
            <person name="Peeters S.H."/>
            <person name="Heuer A."/>
            <person name="Rast P."/>
            <person name="Oberbeckmann S."/>
            <person name="Bunk B."/>
            <person name="Jeske O."/>
            <person name="Meyerdierks A."/>
            <person name="Storesund J.E."/>
            <person name="Kallscheuer N."/>
            <person name="Luecker S."/>
            <person name="Lage O.M."/>
            <person name="Pohl T."/>
            <person name="Merkel B.J."/>
            <person name="Hornburger P."/>
            <person name="Mueller R.-W."/>
            <person name="Bruemmer F."/>
            <person name="Labrenz M."/>
            <person name="Spormann A.M."/>
            <person name="Op den Camp H."/>
            <person name="Overmann J."/>
            <person name="Amann R."/>
            <person name="Jetten M.S.M."/>
            <person name="Mascher T."/>
            <person name="Medema M.H."/>
            <person name="Devos D.P."/>
            <person name="Kaster A.-K."/>
            <person name="Ovreas L."/>
            <person name="Rohde M."/>
            <person name="Galperin M.Y."/>
            <person name="Jogler C."/>
        </authorList>
    </citation>
    <scope>NUCLEOTIDE SEQUENCE [LARGE SCALE GENOMIC DNA]</scope>
    <source>
        <strain evidence="1 2">Pla85_3_4</strain>
    </source>
</reference>
<gene>
    <name evidence="1" type="ORF">Pla8534_27280</name>
</gene>
<dbReference type="PROSITE" id="PS51318">
    <property type="entry name" value="TAT"/>
    <property type="match status" value="1"/>
</dbReference>
<dbReference type="SUPFAM" id="SSF53649">
    <property type="entry name" value="Alkaline phosphatase-like"/>
    <property type="match status" value="1"/>
</dbReference>
<dbReference type="InterPro" id="IPR010869">
    <property type="entry name" value="DUF1501"/>
</dbReference>
<keyword evidence="2" id="KW-1185">Reference proteome</keyword>
<evidence type="ECO:0000313" key="1">
    <source>
        <dbReference type="EMBL" id="QDU94920.1"/>
    </source>
</evidence>
<dbReference type="Proteomes" id="UP000317648">
    <property type="component" value="Chromosome"/>
</dbReference>
<organism evidence="1 2">
    <name type="scientific">Lignipirellula cremea</name>
    <dbReference type="NCBI Taxonomy" id="2528010"/>
    <lineage>
        <taxon>Bacteria</taxon>
        <taxon>Pseudomonadati</taxon>
        <taxon>Planctomycetota</taxon>
        <taxon>Planctomycetia</taxon>
        <taxon>Pirellulales</taxon>
        <taxon>Pirellulaceae</taxon>
        <taxon>Lignipirellula</taxon>
    </lineage>
</organism>
<dbReference type="OrthoDB" id="127333at2"/>
<dbReference type="InterPro" id="IPR006311">
    <property type="entry name" value="TAT_signal"/>
</dbReference>
<evidence type="ECO:0000313" key="2">
    <source>
        <dbReference type="Proteomes" id="UP000317648"/>
    </source>
</evidence>
<accession>A0A518DSV3</accession>
<dbReference type="PANTHER" id="PTHR43737:SF1">
    <property type="entry name" value="DUF1501 DOMAIN-CONTAINING PROTEIN"/>
    <property type="match status" value="1"/>
</dbReference>
<sequence>MLDIIAPVRNAAGACSRRDLLRVGALGLGGLTLPWWLQAQASAAEGSVRPKSVVLLFLGGGPSHIETFNPNMDQPGPGRSLTGDVKTNLPGVAFGGTFPGLAKHADKMAIVRSFHHTDSNHSTAVPYVLSGGKSFSGGIGSVYARLRGTNDPRSGLPTTSLITAPDVGRFANARKRVIQGSQPGDLGAPYAPFQPDGEGPAISNMTLNMPHGRLDDRRNLLAGLDRLRRDVDASGAKEGFDRFRQQAYDVILGSAAKTFDLSQEDPRLVAQYDTSMFRVGESEFRSCSLGSQMLMARRLVEAGCGFITVQNAGWDMHASSGNNNMSLASGMRMLGGPLDKAVSAFLADLDQRGLLDQTLLVITGEFGRTPRVNKNGGRDHWANLSTLALAGGGLQMGQVIGQSAPQNDLPASEPIRVENLMSTVMHTLFDVGKLRVDRTAPRTLLDPIERHAPITELF</sequence>
<protein>
    <recommendedName>
        <fullName evidence="3">DUF1501 domain-containing protein</fullName>
    </recommendedName>
</protein>
<dbReference type="RefSeq" id="WP_145053710.1">
    <property type="nucleotide sequence ID" value="NZ_CP036433.1"/>
</dbReference>